<dbReference type="CDD" id="cd20544">
    <property type="entry name" value="CYCLIN_AtCycD-like_rpt2"/>
    <property type="match status" value="1"/>
</dbReference>
<keyword evidence="10" id="KW-1185">Reference proteome</keyword>
<organism evidence="9 10">
    <name type="scientific">Parasponia andersonii</name>
    <name type="common">Sponia andersonii</name>
    <dbReference type="NCBI Taxonomy" id="3476"/>
    <lineage>
        <taxon>Eukaryota</taxon>
        <taxon>Viridiplantae</taxon>
        <taxon>Streptophyta</taxon>
        <taxon>Embryophyta</taxon>
        <taxon>Tracheophyta</taxon>
        <taxon>Spermatophyta</taxon>
        <taxon>Magnoliopsida</taxon>
        <taxon>eudicotyledons</taxon>
        <taxon>Gunneridae</taxon>
        <taxon>Pentapetalae</taxon>
        <taxon>rosids</taxon>
        <taxon>fabids</taxon>
        <taxon>Rosales</taxon>
        <taxon>Cannabaceae</taxon>
        <taxon>Parasponia</taxon>
    </lineage>
</organism>
<accession>A0A2P5D0D2</accession>
<keyword evidence="5" id="KW-0131">Cell cycle</keyword>
<evidence type="ECO:0000313" key="9">
    <source>
        <dbReference type="EMBL" id="PON66759.1"/>
    </source>
</evidence>
<sequence length="336" mass="38609">MGDSDTSFCVSTLLCQESESCLNEQGYEENTYIDVKPYDCFVSEDEEDEYFENLFRRETCFGSKGSSALDDYSDISQTWLKSARLDAVEWIFNTRAVFGFHFRTAYLSITYFDRFISKRYIDRGKMWAIRLLSVACLSLAAKMEECDVPLLSEFPTQDFYFESNVIQKMELLVLSTLEWKMGSITPFSYLSYFINKFFGDSRPKGLVSRAVELIVAMTKETNLIDSRPSIIAAAAVLAAFDNQLPRKIMELKMSVISFWQSDDKEHMYSSYNLMQEIGKRKVKTPELSVTPNVLSLHSGSHYLNENISYNSAAGTKRRLTFNESDHSSPVKKVHRK</sequence>
<dbReference type="InterPro" id="IPR039361">
    <property type="entry name" value="Cyclin"/>
</dbReference>
<dbReference type="Gene3D" id="1.10.472.10">
    <property type="entry name" value="Cyclin-like"/>
    <property type="match status" value="2"/>
</dbReference>
<dbReference type="InterPro" id="IPR036915">
    <property type="entry name" value="Cyclin-like_sf"/>
</dbReference>
<comment type="caution">
    <text evidence="9">The sequence shown here is derived from an EMBL/GenBank/DDBJ whole genome shotgun (WGS) entry which is preliminary data.</text>
</comment>
<comment type="similarity">
    <text evidence="1">Belongs to the cyclin family. Cyclin D subfamily.</text>
</comment>
<dbReference type="SUPFAM" id="SSF47954">
    <property type="entry name" value="Cyclin-like"/>
    <property type="match status" value="2"/>
</dbReference>
<evidence type="ECO:0000259" key="8">
    <source>
        <dbReference type="SMART" id="SM00385"/>
    </source>
</evidence>
<dbReference type="GO" id="GO:0051301">
    <property type="term" value="P:cell division"/>
    <property type="evidence" value="ECO:0007669"/>
    <property type="project" value="UniProtKB-KW"/>
</dbReference>
<dbReference type="AlphaFoldDB" id="A0A2P5D0D2"/>
<dbReference type="OrthoDB" id="306099at2759"/>
<protein>
    <recommendedName>
        <fullName evidence="6">B-like cyclin</fullName>
    </recommendedName>
</protein>
<evidence type="ECO:0000256" key="6">
    <source>
        <dbReference type="ARBA" id="ARBA00032263"/>
    </source>
</evidence>
<feature type="domain" description="Cyclin-like" evidence="8">
    <location>
        <begin position="89"/>
        <end position="175"/>
    </location>
</feature>
<evidence type="ECO:0000313" key="10">
    <source>
        <dbReference type="Proteomes" id="UP000237105"/>
    </source>
</evidence>
<dbReference type="PROSITE" id="PS00292">
    <property type="entry name" value="CYCLINS"/>
    <property type="match status" value="1"/>
</dbReference>
<dbReference type="PANTHER" id="PTHR10177">
    <property type="entry name" value="CYCLINS"/>
    <property type="match status" value="1"/>
</dbReference>
<name>A0A2P5D0D2_PARAD</name>
<keyword evidence="4 7" id="KW-0195">Cyclin</keyword>
<dbReference type="SMART" id="SM00385">
    <property type="entry name" value="CYCLIN"/>
    <property type="match status" value="1"/>
</dbReference>
<dbReference type="InterPro" id="IPR006671">
    <property type="entry name" value="Cyclin_N"/>
</dbReference>
<reference evidence="10" key="1">
    <citation type="submission" date="2016-06" db="EMBL/GenBank/DDBJ databases">
        <title>Parallel loss of symbiosis genes in relatives of nitrogen-fixing non-legume Parasponia.</title>
        <authorList>
            <person name="Van Velzen R."/>
            <person name="Holmer R."/>
            <person name="Bu F."/>
            <person name="Rutten L."/>
            <person name="Van Zeijl A."/>
            <person name="Liu W."/>
            <person name="Santuari L."/>
            <person name="Cao Q."/>
            <person name="Sharma T."/>
            <person name="Shen D."/>
            <person name="Roswanjaya Y."/>
            <person name="Wardhani T."/>
            <person name="Kalhor M.S."/>
            <person name="Jansen J."/>
            <person name="Van den Hoogen J."/>
            <person name="Gungor B."/>
            <person name="Hartog M."/>
            <person name="Hontelez J."/>
            <person name="Verver J."/>
            <person name="Yang W.-C."/>
            <person name="Schijlen E."/>
            <person name="Repin R."/>
            <person name="Schilthuizen M."/>
            <person name="Schranz E."/>
            <person name="Heidstra R."/>
            <person name="Miyata K."/>
            <person name="Fedorova E."/>
            <person name="Kohlen W."/>
            <person name="Bisseling T."/>
            <person name="Smit S."/>
            <person name="Geurts R."/>
        </authorList>
    </citation>
    <scope>NUCLEOTIDE SEQUENCE [LARGE SCALE GENOMIC DNA]</scope>
    <source>
        <strain evidence="10">cv. WU1-14</strain>
    </source>
</reference>
<evidence type="ECO:0000256" key="3">
    <source>
        <dbReference type="ARBA" id="ARBA00022618"/>
    </source>
</evidence>
<dbReference type="InterPro" id="IPR013763">
    <property type="entry name" value="Cyclin-like_dom"/>
</dbReference>
<dbReference type="Proteomes" id="UP000237105">
    <property type="component" value="Unassembled WGS sequence"/>
</dbReference>
<evidence type="ECO:0000256" key="5">
    <source>
        <dbReference type="ARBA" id="ARBA00023306"/>
    </source>
</evidence>
<keyword evidence="3" id="KW-0132">Cell division</keyword>
<evidence type="ECO:0000256" key="1">
    <source>
        <dbReference type="ARBA" id="ARBA00009065"/>
    </source>
</evidence>
<gene>
    <name evidence="9" type="ORF">PanWU01x14_107960</name>
</gene>
<dbReference type="InterPro" id="IPR048258">
    <property type="entry name" value="Cyclins_cyclin-box"/>
</dbReference>
<dbReference type="Pfam" id="PF00134">
    <property type="entry name" value="Cyclin_N"/>
    <property type="match status" value="1"/>
</dbReference>
<dbReference type="FunFam" id="1.10.472.10:FF:000069">
    <property type="entry name" value="Cyclin-D5-1"/>
    <property type="match status" value="1"/>
</dbReference>
<dbReference type="EMBL" id="JXTB01000077">
    <property type="protein sequence ID" value="PON66759.1"/>
    <property type="molecule type" value="Genomic_DNA"/>
</dbReference>
<evidence type="ECO:0000256" key="2">
    <source>
        <dbReference type="ARBA" id="ARBA00011177"/>
    </source>
</evidence>
<evidence type="ECO:0000256" key="4">
    <source>
        <dbReference type="ARBA" id="ARBA00023127"/>
    </source>
</evidence>
<dbReference type="STRING" id="3476.A0A2P5D0D2"/>
<evidence type="ECO:0000256" key="7">
    <source>
        <dbReference type="RuleBase" id="RU000383"/>
    </source>
</evidence>
<proteinExistence type="inferred from homology"/>
<dbReference type="CDD" id="cd20543">
    <property type="entry name" value="CYCLIN_AtCycD-like_rpt1"/>
    <property type="match status" value="1"/>
</dbReference>
<comment type="subunit">
    <text evidence="2">Interacts with the CDC2 protein kinase to form a serine/threonine kinase holoenzyme complex also known as maturation promoting factor (MPF). The cyclin subunit imparts substrate specificity to the complex.</text>
</comment>